<dbReference type="AlphaFoldDB" id="A0A545TE24"/>
<dbReference type="InterPro" id="IPR016181">
    <property type="entry name" value="Acyl_CoA_acyltransferase"/>
</dbReference>
<sequence length="162" mass="18679">MTEFKIATAADAKLIEALAAPIWREHYTPIIGSEQVEYMLNKFQNEKAVKDQIAAGYLYTIVIVDKEHAGYIAVEIRDNKLFLSKFYLHADYRGKGIARDMLDFVDQSAKDNNCHQIELTVNKYNPAYEIYLKLGFENVESIVMDIGNGYVMDDYRMIKNIH</sequence>
<evidence type="ECO:0000256" key="2">
    <source>
        <dbReference type="ARBA" id="ARBA00023315"/>
    </source>
</evidence>
<dbReference type="PANTHER" id="PTHR43420">
    <property type="entry name" value="ACETYLTRANSFERASE"/>
    <property type="match status" value="1"/>
</dbReference>
<dbReference type="Gene3D" id="3.40.630.30">
    <property type="match status" value="1"/>
</dbReference>
<dbReference type="RefSeq" id="WP_142942030.1">
    <property type="nucleotide sequence ID" value="NZ_VIKR01000002.1"/>
</dbReference>
<dbReference type="OrthoDB" id="9799601at2"/>
<evidence type="ECO:0000313" key="5">
    <source>
        <dbReference type="Proteomes" id="UP000317839"/>
    </source>
</evidence>
<dbReference type="Pfam" id="PF13673">
    <property type="entry name" value="Acetyltransf_10"/>
    <property type="match status" value="1"/>
</dbReference>
<gene>
    <name evidence="4" type="ORF">FLL45_10830</name>
</gene>
<dbReference type="GO" id="GO:0016747">
    <property type="term" value="F:acyltransferase activity, transferring groups other than amino-acyl groups"/>
    <property type="evidence" value="ECO:0007669"/>
    <property type="project" value="InterPro"/>
</dbReference>
<dbReference type="InterPro" id="IPR000182">
    <property type="entry name" value="GNAT_dom"/>
</dbReference>
<organism evidence="4 5">
    <name type="scientific">Aliikangiella marina</name>
    <dbReference type="NCBI Taxonomy" id="1712262"/>
    <lineage>
        <taxon>Bacteria</taxon>
        <taxon>Pseudomonadati</taxon>
        <taxon>Pseudomonadota</taxon>
        <taxon>Gammaproteobacteria</taxon>
        <taxon>Oceanospirillales</taxon>
        <taxon>Pleioneaceae</taxon>
        <taxon>Aliikangiella</taxon>
    </lineage>
</organism>
<keyword evidence="1 4" id="KW-0808">Transferase</keyword>
<keyword evidence="2" id="KW-0012">Acyltransferase</keyword>
<protein>
    <submittedName>
        <fullName evidence="4">GNAT family N-acetyltransferase</fullName>
    </submittedName>
</protein>
<dbReference type="PROSITE" id="PS51186">
    <property type="entry name" value="GNAT"/>
    <property type="match status" value="1"/>
</dbReference>
<keyword evidence="5" id="KW-1185">Reference proteome</keyword>
<dbReference type="Proteomes" id="UP000317839">
    <property type="component" value="Unassembled WGS sequence"/>
</dbReference>
<name>A0A545TE24_9GAMM</name>
<feature type="domain" description="N-acetyltransferase" evidence="3">
    <location>
        <begin position="2"/>
        <end position="162"/>
    </location>
</feature>
<dbReference type="CDD" id="cd04301">
    <property type="entry name" value="NAT_SF"/>
    <property type="match status" value="1"/>
</dbReference>
<accession>A0A545TE24</accession>
<dbReference type="SUPFAM" id="SSF55729">
    <property type="entry name" value="Acyl-CoA N-acyltransferases (Nat)"/>
    <property type="match status" value="1"/>
</dbReference>
<evidence type="ECO:0000313" key="4">
    <source>
        <dbReference type="EMBL" id="TQV75416.1"/>
    </source>
</evidence>
<dbReference type="EMBL" id="VIKR01000002">
    <property type="protein sequence ID" value="TQV75416.1"/>
    <property type="molecule type" value="Genomic_DNA"/>
</dbReference>
<evidence type="ECO:0000259" key="3">
    <source>
        <dbReference type="PROSITE" id="PS51186"/>
    </source>
</evidence>
<evidence type="ECO:0000256" key="1">
    <source>
        <dbReference type="ARBA" id="ARBA00022679"/>
    </source>
</evidence>
<dbReference type="InterPro" id="IPR050680">
    <property type="entry name" value="YpeA/RimI_acetyltransf"/>
</dbReference>
<proteinExistence type="predicted"/>
<reference evidence="4 5" key="1">
    <citation type="submission" date="2019-06" db="EMBL/GenBank/DDBJ databases">
        <title>Draft genome of Aliikangiella marina GYP-15.</title>
        <authorList>
            <person name="Wang G."/>
        </authorList>
    </citation>
    <scope>NUCLEOTIDE SEQUENCE [LARGE SCALE GENOMIC DNA]</scope>
    <source>
        <strain evidence="4 5">GYP-15</strain>
    </source>
</reference>
<comment type="caution">
    <text evidence="4">The sequence shown here is derived from an EMBL/GenBank/DDBJ whole genome shotgun (WGS) entry which is preliminary data.</text>
</comment>